<name>A0ABS4HQN6_9BACL</name>
<evidence type="ECO:0000256" key="2">
    <source>
        <dbReference type="ARBA" id="ARBA00023239"/>
    </source>
</evidence>
<keyword evidence="5" id="KW-1185">Reference proteome</keyword>
<protein>
    <recommendedName>
        <fullName evidence="3">Alginate lyase domain-containing protein</fullName>
    </recommendedName>
</protein>
<reference evidence="4 5" key="1">
    <citation type="submission" date="2021-03" db="EMBL/GenBank/DDBJ databases">
        <title>Genomic Encyclopedia of Type Strains, Phase IV (KMG-IV): sequencing the most valuable type-strain genomes for metagenomic binning, comparative biology and taxonomic classification.</title>
        <authorList>
            <person name="Goeker M."/>
        </authorList>
    </citation>
    <scope>NUCLEOTIDE SEQUENCE [LARGE SCALE GENOMIC DNA]</scope>
    <source>
        <strain evidence="4 5">DSM 24950</strain>
    </source>
</reference>
<dbReference type="EMBL" id="JAGGKV010000001">
    <property type="protein sequence ID" value="MBP1960923.1"/>
    <property type="molecule type" value="Genomic_DNA"/>
</dbReference>
<comment type="caution">
    <text evidence="4">The sequence shown here is derived from an EMBL/GenBank/DDBJ whole genome shotgun (WGS) entry which is preliminary data.</text>
</comment>
<dbReference type="Gene3D" id="1.50.10.100">
    <property type="entry name" value="Chondroitin AC/alginate lyase"/>
    <property type="match status" value="1"/>
</dbReference>
<evidence type="ECO:0000256" key="1">
    <source>
        <dbReference type="ARBA" id="ARBA00022729"/>
    </source>
</evidence>
<dbReference type="InterPro" id="IPR008397">
    <property type="entry name" value="Alginate_lyase_dom"/>
</dbReference>
<organism evidence="4 5">
    <name type="scientific">Paenibacillus aceris</name>
    <dbReference type="NCBI Taxonomy" id="869555"/>
    <lineage>
        <taxon>Bacteria</taxon>
        <taxon>Bacillati</taxon>
        <taxon>Bacillota</taxon>
        <taxon>Bacilli</taxon>
        <taxon>Bacillales</taxon>
        <taxon>Paenibacillaceae</taxon>
        <taxon>Paenibacillus</taxon>
    </lineage>
</organism>
<dbReference type="SUPFAM" id="SSF48230">
    <property type="entry name" value="Chondroitin AC/alginate lyase"/>
    <property type="match status" value="1"/>
</dbReference>
<sequence>MMQSICQENRESWGRYLDLNAIIRQADATLTAPNVHITDASAPQSPGSVHDYYSNGDYWWPNPNTPDGLPYVRRDGESNPDNFHAHRILLRRMRSRVACLAAAYRITGEKQYAAKAVQLLDAFFLNENTRMNPHLLYAQAVPGVCDGRGIGVIDTLHLIDAAAAVHVLQSEPATMTDTQVLHEVSSWFSEYLQWMNEHPQGVEERNEPNNHGICWFVQAAAFARLTGHHALLDWCREQYKSRLFEEQMDTDGSFPRELSRTKPYAYSLFTLDNLVTLTHILSTPNENLWEFQLSDGRGLRKGIEFLLPYMENKQTWPYGRDVEYDAHWPAGMSFLLLAGLAYGSEKLLALWRKLDQKPQEAEVRRNMAIRQPLLWI</sequence>
<dbReference type="Pfam" id="PF05426">
    <property type="entry name" value="Alginate_lyase"/>
    <property type="match status" value="1"/>
</dbReference>
<dbReference type="RefSeq" id="WP_240159634.1">
    <property type="nucleotide sequence ID" value="NZ_JAAOZR010000013.1"/>
</dbReference>
<keyword evidence="2" id="KW-0456">Lyase</keyword>
<keyword evidence="1" id="KW-0732">Signal</keyword>
<evidence type="ECO:0000313" key="5">
    <source>
        <dbReference type="Proteomes" id="UP001519344"/>
    </source>
</evidence>
<gene>
    <name evidence="4" type="ORF">J2Z65_000117</name>
</gene>
<dbReference type="Proteomes" id="UP001519344">
    <property type="component" value="Unassembled WGS sequence"/>
</dbReference>
<dbReference type="InterPro" id="IPR008929">
    <property type="entry name" value="Chondroitin_lyas"/>
</dbReference>
<proteinExistence type="predicted"/>
<feature type="domain" description="Alginate lyase" evidence="3">
    <location>
        <begin position="37"/>
        <end position="316"/>
    </location>
</feature>
<accession>A0ABS4HQN6</accession>
<evidence type="ECO:0000259" key="3">
    <source>
        <dbReference type="Pfam" id="PF05426"/>
    </source>
</evidence>
<evidence type="ECO:0000313" key="4">
    <source>
        <dbReference type="EMBL" id="MBP1960923.1"/>
    </source>
</evidence>